<comment type="caution">
    <text evidence="1">The sequence shown here is derived from an EMBL/GenBank/DDBJ whole genome shotgun (WGS) entry which is preliminary data.</text>
</comment>
<name>Q7RSN9_PLAYO</name>
<dbReference type="Proteomes" id="UP000008553">
    <property type="component" value="Unassembled WGS sequence"/>
</dbReference>
<gene>
    <name evidence="1" type="ORF">PY00316</name>
</gene>
<keyword evidence="2" id="KW-1185">Reference proteome</keyword>
<dbReference type="InParanoid" id="Q7RSN9"/>
<reference evidence="1 2" key="1">
    <citation type="journal article" date="2002" name="Nature">
        <title>Genome sequence and comparative analysis of the model rodent malaria parasite Plasmodium yoelii yoelii.</title>
        <authorList>
            <person name="Carlton J.M."/>
            <person name="Angiuoli S.V."/>
            <person name="Suh B.B."/>
            <person name="Kooij T.W."/>
            <person name="Pertea M."/>
            <person name="Silva J.C."/>
            <person name="Ermolaeva M.D."/>
            <person name="Allen J.E."/>
            <person name="Selengut J.D."/>
            <person name="Koo H.L."/>
            <person name="Peterson J.D."/>
            <person name="Pop M."/>
            <person name="Kosack D.S."/>
            <person name="Shumway M.F."/>
            <person name="Bidwell S.L."/>
            <person name="Shallom S.J."/>
            <person name="van Aken S.E."/>
            <person name="Riedmuller S.B."/>
            <person name="Feldblyum T.V."/>
            <person name="Cho J.K."/>
            <person name="Quackenbush J."/>
            <person name="Sedegah M."/>
            <person name="Shoaibi A."/>
            <person name="Cummings L.M."/>
            <person name="Florens L."/>
            <person name="Yates J.R."/>
            <person name="Raine J.D."/>
            <person name="Sinden R.E."/>
            <person name="Harris M.A."/>
            <person name="Cunningham D.A."/>
            <person name="Preiser P.R."/>
            <person name="Bergman L.W."/>
            <person name="Vaidya A.B."/>
            <person name="van Lin L.H."/>
            <person name="Janse C.J."/>
            <person name="Waters A.P."/>
            <person name="Smith H.O."/>
            <person name="White O.R."/>
            <person name="Salzberg S.L."/>
            <person name="Venter J.C."/>
            <person name="Fraser C.M."/>
            <person name="Hoffman S.L."/>
            <person name="Gardner M.J."/>
            <person name="Carucci D.J."/>
        </authorList>
    </citation>
    <scope>NUCLEOTIDE SEQUENCE [LARGE SCALE GENOMIC DNA]</scope>
    <source>
        <strain evidence="1 2">17XNL</strain>
    </source>
</reference>
<accession>Q7RSN9</accession>
<organism evidence="1 2">
    <name type="scientific">Plasmodium yoelii yoelii</name>
    <dbReference type="NCBI Taxonomy" id="73239"/>
    <lineage>
        <taxon>Eukaryota</taxon>
        <taxon>Sar</taxon>
        <taxon>Alveolata</taxon>
        <taxon>Apicomplexa</taxon>
        <taxon>Aconoidasida</taxon>
        <taxon>Haemosporida</taxon>
        <taxon>Plasmodiidae</taxon>
        <taxon>Plasmodium</taxon>
        <taxon>Plasmodium (Vinckeia)</taxon>
    </lineage>
</organism>
<dbReference type="EMBL" id="AABL01000088">
    <property type="protein sequence ID" value="EAA22681.1"/>
    <property type="molecule type" value="Genomic_DNA"/>
</dbReference>
<feature type="non-terminal residue" evidence="1">
    <location>
        <position position="1"/>
    </location>
</feature>
<protein>
    <submittedName>
        <fullName evidence="1">Uncharacterized protein</fullName>
    </submittedName>
</protein>
<evidence type="ECO:0000313" key="2">
    <source>
        <dbReference type="Proteomes" id="UP000008553"/>
    </source>
</evidence>
<evidence type="ECO:0000313" key="1">
    <source>
        <dbReference type="EMBL" id="EAA22681.1"/>
    </source>
</evidence>
<proteinExistence type="predicted"/>
<sequence>INPIVYLYSK</sequence>
<dbReference type="PaxDb" id="73239-Q7RSN9"/>